<keyword evidence="2" id="KW-0520">NAD</keyword>
<dbReference type="EMBL" id="FMUN01000005">
    <property type="protein sequence ID" value="SCY35798.1"/>
    <property type="molecule type" value="Genomic_DNA"/>
</dbReference>
<dbReference type="InterPro" id="IPR051265">
    <property type="entry name" value="HIBADH-related_NP60_sf"/>
</dbReference>
<evidence type="ECO:0000313" key="6">
    <source>
        <dbReference type="EMBL" id="SCY35798.1"/>
    </source>
</evidence>
<dbReference type="Proteomes" id="UP000183104">
    <property type="component" value="Unassembled WGS sequence"/>
</dbReference>
<dbReference type="InterPro" id="IPR006115">
    <property type="entry name" value="6PGDH_NADP-bd"/>
</dbReference>
<organism evidence="6 7">
    <name type="scientific">Thiohalorhabdus denitrificans</name>
    <dbReference type="NCBI Taxonomy" id="381306"/>
    <lineage>
        <taxon>Bacteria</taxon>
        <taxon>Pseudomonadati</taxon>
        <taxon>Pseudomonadota</taxon>
        <taxon>Gammaproteobacteria</taxon>
        <taxon>Thiohalorhabdales</taxon>
        <taxon>Thiohalorhabdaceae</taxon>
        <taxon>Thiohalorhabdus</taxon>
    </lineage>
</organism>
<keyword evidence="7" id="KW-1185">Reference proteome</keyword>
<feature type="active site" evidence="3">
    <location>
        <position position="172"/>
    </location>
</feature>
<dbReference type="Gene3D" id="1.10.1040.10">
    <property type="entry name" value="N-(1-d-carboxylethyl)-l-norvaline Dehydrogenase, domain 2"/>
    <property type="match status" value="1"/>
</dbReference>
<feature type="domain" description="3-hydroxyisobutyrate dehydrogenase-like NAD-binding" evidence="5">
    <location>
        <begin position="167"/>
        <end position="286"/>
    </location>
</feature>
<dbReference type="InterPro" id="IPR002204">
    <property type="entry name" value="3-OH-isobutyrate_DH-rel_CS"/>
</dbReference>
<evidence type="ECO:0000313" key="7">
    <source>
        <dbReference type="Proteomes" id="UP000183104"/>
    </source>
</evidence>
<dbReference type="GO" id="GO:0051287">
    <property type="term" value="F:NAD binding"/>
    <property type="evidence" value="ECO:0007669"/>
    <property type="project" value="InterPro"/>
</dbReference>
<accession>A0A0P9CWN8</accession>
<dbReference type="PANTHER" id="PTHR43580">
    <property type="entry name" value="OXIDOREDUCTASE GLYR1-RELATED"/>
    <property type="match status" value="1"/>
</dbReference>
<dbReference type="Gene3D" id="3.40.50.720">
    <property type="entry name" value="NAD(P)-binding Rossmann-like Domain"/>
    <property type="match status" value="1"/>
</dbReference>
<dbReference type="SUPFAM" id="SSF51735">
    <property type="entry name" value="NAD(P)-binding Rossmann-fold domains"/>
    <property type="match status" value="1"/>
</dbReference>
<dbReference type="InterPro" id="IPR029154">
    <property type="entry name" value="HIBADH-like_NADP-bd"/>
</dbReference>
<protein>
    <submittedName>
        <fullName evidence="6">2-hydroxy-3-oxopropionate reductase</fullName>
    </submittedName>
</protein>
<dbReference type="PANTHER" id="PTHR43580:SF2">
    <property type="entry name" value="CYTOKINE-LIKE NUCLEAR FACTOR N-PAC"/>
    <property type="match status" value="1"/>
</dbReference>
<feature type="domain" description="6-phosphogluconate dehydrogenase NADP-binding" evidence="4">
    <location>
        <begin position="4"/>
        <end position="162"/>
    </location>
</feature>
<dbReference type="GO" id="GO:0016491">
    <property type="term" value="F:oxidoreductase activity"/>
    <property type="evidence" value="ECO:0007669"/>
    <property type="project" value="UniProtKB-KW"/>
</dbReference>
<proteinExistence type="predicted"/>
<name>A0A0P9CWN8_9GAMM</name>
<dbReference type="GO" id="GO:0050661">
    <property type="term" value="F:NADP binding"/>
    <property type="evidence" value="ECO:0007669"/>
    <property type="project" value="InterPro"/>
</dbReference>
<sequence length="296" mass="30518">MAERVGFIGLGAMGTPMAWNVHGGGYELGVFNRTPAKTRPFADEGVTVFSTPAILTAESDVVVIMVTSSEALDTVLYGDAGVLAGLGRGKAVVNMGTVSPEATREAAEAVHAMGGRFIDAPVSGTVKPAEEGNLVVLAGGLAEDVERVRPVLEAMGKAVVPCGDIPQGTHMKLVLNLMLGNLMQSLAEGLNLGRALELDPDQMLEAIDGGPLGAPLFRMKGGNILAGNFAKQFPVDLLAKDLDLVTGAAGKAAVPLPQTAATRETVSAARALGHGDEDMAALIRVLERLTGSEVRS</sequence>
<dbReference type="PROSITE" id="PS00895">
    <property type="entry name" value="3_HYDROXYISOBUT_DH"/>
    <property type="match status" value="1"/>
</dbReference>
<evidence type="ECO:0000259" key="4">
    <source>
        <dbReference type="Pfam" id="PF03446"/>
    </source>
</evidence>
<dbReference type="SUPFAM" id="SSF48179">
    <property type="entry name" value="6-phosphogluconate dehydrogenase C-terminal domain-like"/>
    <property type="match status" value="1"/>
</dbReference>
<gene>
    <name evidence="6" type="ORF">SAMN05661077_1864</name>
</gene>
<dbReference type="InterPro" id="IPR015815">
    <property type="entry name" value="HIBADH-related"/>
</dbReference>
<dbReference type="STRING" id="381306.AN478_04560"/>
<keyword evidence="1" id="KW-0560">Oxidoreductase</keyword>
<evidence type="ECO:0000256" key="2">
    <source>
        <dbReference type="ARBA" id="ARBA00023027"/>
    </source>
</evidence>
<reference evidence="7" key="1">
    <citation type="submission" date="2016-10" db="EMBL/GenBank/DDBJ databases">
        <authorList>
            <person name="Varghese N."/>
        </authorList>
    </citation>
    <scope>NUCLEOTIDE SEQUENCE [LARGE SCALE GENOMIC DNA]</scope>
    <source>
        <strain evidence="7">HL 19</strain>
    </source>
</reference>
<dbReference type="AlphaFoldDB" id="A0A0P9CWN8"/>
<evidence type="ECO:0000256" key="1">
    <source>
        <dbReference type="ARBA" id="ARBA00023002"/>
    </source>
</evidence>
<dbReference type="Pfam" id="PF14833">
    <property type="entry name" value="NAD_binding_11"/>
    <property type="match status" value="1"/>
</dbReference>
<dbReference type="InterPro" id="IPR036291">
    <property type="entry name" value="NAD(P)-bd_dom_sf"/>
</dbReference>
<dbReference type="OrthoDB" id="9786703at2"/>
<evidence type="ECO:0000259" key="5">
    <source>
        <dbReference type="Pfam" id="PF14833"/>
    </source>
</evidence>
<dbReference type="InterPro" id="IPR013328">
    <property type="entry name" value="6PGD_dom2"/>
</dbReference>
<dbReference type="Pfam" id="PF03446">
    <property type="entry name" value="NAD_binding_2"/>
    <property type="match status" value="1"/>
</dbReference>
<dbReference type="PIRSF" id="PIRSF000103">
    <property type="entry name" value="HIBADH"/>
    <property type="match status" value="1"/>
</dbReference>
<dbReference type="InterPro" id="IPR008927">
    <property type="entry name" value="6-PGluconate_DH-like_C_sf"/>
</dbReference>
<evidence type="ECO:0000256" key="3">
    <source>
        <dbReference type="PIRSR" id="PIRSR000103-1"/>
    </source>
</evidence>
<dbReference type="GO" id="GO:0016054">
    <property type="term" value="P:organic acid catabolic process"/>
    <property type="evidence" value="ECO:0007669"/>
    <property type="project" value="UniProtKB-ARBA"/>
</dbReference>